<sequence length="394" mass="44212">MAMQHFKGWRGFLDPNRKSSQERGKDMRRGLIGTLALAIFGMAVIGSITTNLAEVEVEPAEVAVVEKVPTDTLRLFLVGDTGGLPIYPYYSYAQKVVAKSMENMALEKKVQMVLNVGDNIYYTGVSDEYDSRFRTSFENIYDGSGLDVPWYMIAGNHDHFGNVSAQVAYTNHSRKWHMPNLYYKLSFHVDGTTVDVLMLDTIVLCGNTADIENGGLFDLLWNKSHDPEGPTDPAKAEEQWQWIRESLNSSRADYLFVAGHYPIHSVASHGPTHCLLERLDPMLKAFNVSAYFAGHDHTLQHITYPNDYGHTIHYVVSGAASRSDRSKKHVNTVGAENLQFHYPTSWNPFSQLGFSNGAFIYVEITKDNAAMTFLNGKGNEKYRMNISPRSKSSS</sequence>
<dbReference type="Proteomes" id="UP000024635">
    <property type="component" value="Unassembled WGS sequence"/>
</dbReference>
<evidence type="ECO:0000259" key="10">
    <source>
        <dbReference type="Pfam" id="PF00149"/>
    </source>
</evidence>
<evidence type="ECO:0000313" key="12">
    <source>
        <dbReference type="Proteomes" id="UP000024635"/>
    </source>
</evidence>
<dbReference type="AlphaFoldDB" id="A0A016UT17"/>
<accession>A0A016UT17</accession>
<reference evidence="12" key="1">
    <citation type="journal article" date="2015" name="Nat. Genet.">
        <title>The genome and transcriptome of the zoonotic hookworm Ancylostoma ceylanicum identify infection-specific gene families.</title>
        <authorList>
            <person name="Schwarz E.M."/>
            <person name="Hu Y."/>
            <person name="Antoshechkin I."/>
            <person name="Miller M.M."/>
            <person name="Sternberg P.W."/>
            <person name="Aroian R.V."/>
        </authorList>
    </citation>
    <scope>NUCLEOTIDE SEQUENCE</scope>
    <source>
        <strain evidence="12">HY135</strain>
    </source>
</reference>
<name>A0A016UT17_9BILA</name>
<feature type="transmembrane region" description="Helical" evidence="9">
    <location>
        <begin position="30"/>
        <end position="49"/>
    </location>
</feature>
<gene>
    <name evidence="11" type="primary">Acey_s0028.g1663</name>
    <name evidence="11" type="synonym">Acey-F02E9.7</name>
    <name evidence="11" type="ORF">Y032_0028g1663</name>
</gene>
<dbReference type="OrthoDB" id="411211at2759"/>
<evidence type="ECO:0000256" key="6">
    <source>
        <dbReference type="ARBA" id="ARBA00029999"/>
    </source>
</evidence>
<keyword evidence="9" id="KW-0812">Transmembrane</keyword>
<dbReference type="EMBL" id="JARK01001364">
    <property type="protein sequence ID" value="EYC18066.1"/>
    <property type="molecule type" value="Genomic_DNA"/>
</dbReference>
<dbReference type="FunFam" id="3.60.21.10:FF:000062">
    <property type="entry name" value="Tartrate-resistant acid phosphatase type 5"/>
    <property type="match status" value="1"/>
</dbReference>
<keyword evidence="9" id="KW-0472">Membrane</keyword>
<dbReference type="InterPro" id="IPR004843">
    <property type="entry name" value="Calcineurin-like_PHP"/>
</dbReference>
<comment type="catalytic activity">
    <reaction evidence="1">
        <text>a phosphate monoester + H2O = an alcohol + phosphate</text>
        <dbReference type="Rhea" id="RHEA:15017"/>
        <dbReference type="ChEBI" id="CHEBI:15377"/>
        <dbReference type="ChEBI" id="CHEBI:30879"/>
        <dbReference type="ChEBI" id="CHEBI:43474"/>
        <dbReference type="ChEBI" id="CHEBI:67140"/>
        <dbReference type="EC" id="3.1.3.2"/>
    </reaction>
</comment>
<comment type="caution">
    <text evidence="11">The sequence shown here is derived from an EMBL/GenBank/DDBJ whole genome shotgun (WGS) entry which is preliminary data.</text>
</comment>
<keyword evidence="4" id="KW-0732">Signal</keyword>
<protein>
    <recommendedName>
        <fullName evidence="3">Tartrate-resistant acid phosphatase type 5</fullName>
        <ecNumber evidence="2">3.1.3.2</ecNumber>
    </recommendedName>
    <alternativeName>
        <fullName evidence="7">Tartrate-resistant acid ATPase</fullName>
    </alternativeName>
    <alternativeName>
        <fullName evidence="6">Type 5 acid phosphatase</fullName>
    </alternativeName>
</protein>
<feature type="compositionally biased region" description="Basic and acidic residues" evidence="8">
    <location>
        <begin position="15"/>
        <end position="25"/>
    </location>
</feature>
<dbReference type="EC" id="3.1.3.2" evidence="2"/>
<evidence type="ECO:0000256" key="4">
    <source>
        <dbReference type="ARBA" id="ARBA00022729"/>
    </source>
</evidence>
<dbReference type="PANTHER" id="PTHR10161:SF14">
    <property type="entry name" value="TARTRATE-RESISTANT ACID PHOSPHATASE TYPE 5"/>
    <property type="match status" value="1"/>
</dbReference>
<keyword evidence="5" id="KW-0378">Hydrolase</keyword>
<dbReference type="InterPro" id="IPR051558">
    <property type="entry name" value="Metallophosphoesterase_PAP"/>
</dbReference>
<dbReference type="STRING" id="53326.A0A016UT17"/>
<evidence type="ECO:0000313" key="11">
    <source>
        <dbReference type="EMBL" id="EYC18066.1"/>
    </source>
</evidence>
<dbReference type="SUPFAM" id="SSF56300">
    <property type="entry name" value="Metallo-dependent phosphatases"/>
    <property type="match status" value="1"/>
</dbReference>
<proteinExistence type="predicted"/>
<dbReference type="Pfam" id="PF00149">
    <property type="entry name" value="Metallophos"/>
    <property type="match status" value="1"/>
</dbReference>
<evidence type="ECO:0000256" key="1">
    <source>
        <dbReference type="ARBA" id="ARBA00000032"/>
    </source>
</evidence>
<evidence type="ECO:0000256" key="7">
    <source>
        <dbReference type="ARBA" id="ARBA00031589"/>
    </source>
</evidence>
<dbReference type="InterPro" id="IPR024927">
    <property type="entry name" value="Acid_PPase"/>
</dbReference>
<evidence type="ECO:0000256" key="8">
    <source>
        <dbReference type="SAM" id="MobiDB-lite"/>
    </source>
</evidence>
<dbReference type="PANTHER" id="PTHR10161">
    <property type="entry name" value="TARTRATE-RESISTANT ACID PHOSPHATASE TYPE 5"/>
    <property type="match status" value="1"/>
</dbReference>
<keyword evidence="9" id="KW-1133">Transmembrane helix</keyword>
<feature type="domain" description="Calcineurin-like phosphoesterase" evidence="10">
    <location>
        <begin position="74"/>
        <end position="298"/>
    </location>
</feature>
<evidence type="ECO:0000256" key="3">
    <source>
        <dbReference type="ARBA" id="ARBA00015822"/>
    </source>
</evidence>
<evidence type="ECO:0000256" key="5">
    <source>
        <dbReference type="ARBA" id="ARBA00022801"/>
    </source>
</evidence>
<dbReference type="Gene3D" id="3.60.21.10">
    <property type="match status" value="1"/>
</dbReference>
<evidence type="ECO:0000256" key="2">
    <source>
        <dbReference type="ARBA" id="ARBA00012646"/>
    </source>
</evidence>
<feature type="region of interest" description="Disordered" evidence="8">
    <location>
        <begin position="1"/>
        <end position="25"/>
    </location>
</feature>
<dbReference type="GO" id="GO:0003993">
    <property type="term" value="F:acid phosphatase activity"/>
    <property type="evidence" value="ECO:0007669"/>
    <property type="project" value="UniProtKB-EC"/>
</dbReference>
<organism evidence="11 12">
    <name type="scientific">Ancylostoma ceylanicum</name>
    <dbReference type="NCBI Taxonomy" id="53326"/>
    <lineage>
        <taxon>Eukaryota</taxon>
        <taxon>Metazoa</taxon>
        <taxon>Ecdysozoa</taxon>
        <taxon>Nematoda</taxon>
        <taxon>Chromadorea</taxon>
        <taxon>Rhabditida</taxon>
        <taxon>Rhabditina</taxon>
        <taxon>Rhabditomorpha</taxon>
        <taxon>Strongyloidea</taxon>
        <taxon>Ancylostomatidae</taxon>
        <taxon>Ancylostomatinae</taxon>
        <taxon>Ancylostoma</taxon>
    </lineage>
</organism>
<dbReference type="InterPro" id="IPR029052">
    <property type="entry name" value="Metallo-depent_PP-like"/>
</dbReference>
<evidence type="ECO:0000256" key="9">
    <source>
        <dbReference type="SAM" id="Phobius"/>
    </source>
</evidence>
<dbReference type="CDD" id="cd07378">
    <property type="entry name" value="MPP_ACP5"/>
    <property type="match status" value="1"/>
</dbReference>
<keyword evidence="12" id="KW-1185">Reference proteome</keyword>